<comment type="subcellular location">
    <subcellularLocation>
        <location evidence="1">Membrane</location>
        <topology evidence="1">Multi-pass membrane protein</topology>
    </subcellularLocation>
</comment>
<evidence type="ECO:0000259" key="7">
    <source>
        <dbReference type="Pfam" id="PF20877"/>
    </source>
</evidence>
<gene>
    <name evidence="8" type="ORF">K444DRAFT_667792</name>
</gene>
<dbReference type="Proteomes" id="UP000235371">
    <property type="component" value="Unassembled WGS sequence"/>
</dbReference>
<keyword evidence="9" id="KW-1185">Reference proteome</keyword>
<keyword evidence="2 5" id="KW-0812">Transmembrane</keyword>
<organism evidence="8 9">
    <name type="scientific">Hyaloscypha bicolor E</name>
    <dbReference type="NCBI Taxonomy" id="1095630"/>
    <lineage>
        <taxon>Eukaryota</taxon>
        <taxon>Fungi</taxon>
        <taxon>Dikarya</taxon>
        <taxon>Ascomycota</taxon>
        <taxon>Pezizomycotina</taxon>
        <taxon>Leotiomycetes</taxon>
        <taxon>Helotiales</taxon>
        <taxon>Hyaloscyphaceae</taxon>
        <taxon>Hyaloscypha</taxon>
        <taxon>Hyaloscypha bicolor</taxon>
    </lineage>
</organism>
<dbReference type="STRING" id="1095630.A0A2J6STS4"/>
<feature type="transmembrane region" description="Helical" evidence="5">
    <location>
        <begin position="296"/>
        <end position="320"/>
    </location>
</feature>
<evidence type="ECO:0000313" key="9">
    <source>
        <dbReference type="Proteomes" id="UP000235371"/>
    </source>
</evidence>
<dbReference type="FunCoup" id="A0A2J6STS4">
    <property type="interactions" value="317"/>
</dbReference>
<feature type="transmembrane region" description="Helical" evidence="5">
    <location>
        <begin position="189"/>
        <end position="216"/>
    </location>
</feature>
<dbReference type="InParanoid" id="A0A2J6STS4"/>
<reference evidence="8 9" key="1">
    <citation type="submission" date="2016-04" db="EMBL/GenBank/DDBJ databases">
        <title>A degradative enzymes factory behind the ericoid mycorrhizal symbiosis.</title>
        <authorList>
            <consortium name="DOE Joint Genome Institute"/>
            <person name="Martino E."/>
            <person name="Morin E."/>
            <person name="Grelet G."/>
            <person name="Kuo A."/>
            <person name="Kohler A."/>
            <person name="Daghino S."/>
            <person name="Barry K."/>
            <person name="Choi C."/>
            <person name="Cichocki N."/>
            <person name="Clum A."/>
            <person name="Copeland A."/>
            <person name="Hainaut M."/>
            <person name="Haridas S."/>
            <person name="Labutti K."/>
            <person name="Lindquist E."/>
            <person name="Lipzen A."/>
            <person name="Khouja H.-R."/>
            <person name="Murat C."/>
            <person name="Ohm R."/>
            <person name="Olson A."/>
            <person name="Spatafora J."/>
            <person name="Veneault-Fourrey C."/>
            <person name="Henrissat B."/>
            <person name="Grigoriev I."/>
            <person name="Martin F."/>
            <person name="Perotto S."/>
        </authorList>
    </citation>
    <scope>NUCLEOTIDE SEQUENCE [LARGE SCALE GENOMIC DNA]</scope>
    <source>
        <strain evidence="8 9">E</strain>
    </source>
</reference>
<dbReference type="AlphaFoldDB" id="A0A2J6STS4"/>
<dbReference type="PANTHER" id="PTHR12308:SF73">
    <property type="entry name" value="ANOCTAMIN"/>
    <property type="match status" value="1"/>
</dbReference>
<dbReference type="GO" id="GO:0032541">
    <property type="term" value="C:cortical endoplasmic reticulum"/>
    <property type="evidence" value="ECO:0007669"/>
    <property type="project" value="TreeGrafter"/>
</dbReference>
<dbReference type="GO" id="GO:0016020">
    <property type="term" value="C:membrane"/>
    <property type="evidence" value="ECO:0007669"/>
    <property type="project" value="UniProtKB-SubCell"/>
</dbReference>
<dbReference type="InterPro" id="IPR049456">
    <property type="entry name" value="Anoctamin_N_fung"/>
</dbReference>
<evidence type="ECO:0000256" key="1">
    <source>
        <dbReference type="ARBA" id="ARBA00004141"/>
    </source>
</evidence>
<evidence type="ECO:0000256" key="2">
    <source>
        <dbReference type="ARBA" id="ARBA00022692"/>
    </source>
</evidence>
<dbReference type="GO" id="GO:0005254">
    <property type="term" value="F:chloride channel activity"/>
    <property type="evidence" value="ECO:0007669"/>
    <property type="project" value="TreeGrafter"/>
</dbReference>
<evidence type="ECO:0000259" key="6">
    <source>
        <dbReference type="Pfam" id="PF04547"/>
    </source>
</evidence>
<feature type="transmembrane region" description="Helical" evidence="5">
    <location>
        <begin position="222"/>
        <end position="239"/>
    </location>
</feature>
<sequence>MASLKTLYDPNTDLGNALHTNFDVDYVIDYRFATTPKPQAEAQFVKLIQALNDVGLTTEVRNGDNCAVLVFVKVASDRHLEAEVYRSRVQDWLYGVRTAAPEKEMQKALTDEPVTEAERLRLAYLLITKPKNEGGAGITPRTGEWKGVESIFALHDHTFNKRWIKELTSKYLLNSKDLVEIRDRFGEKIAFYFAFLQSYFLFLIFPAGFGFCAWILLGQFSALYAIINALWGIIFIEYWKKQETDLAVQWGVRGVSKIQHKRPEFQHENVVNDPITGEEIKVYSPVKRLARQLLQVPFAIAAATVLGSLIAGCFAIEIFISEVYDGPFKGYLTFLPTVILTTVMPTLSALLTGFARKLTDLENYETQDSYEAAMVQKIFVLNFITSYLPIFLTAFVYVPFAQVIVPHLDVFQLAVKPFAENEKQMTAPKIGFQINPDRLKKQIIYFTVTAQIVNFALEVIMPYVKRSVFRKVKEVQADRAAKKGGSPASPTADDHPEESAFLVRVRNEAELGAYDVTSDFREMIVQFGYLSLFSVVWPLTGVSFFINNWIELRGDALKIALETQRPVPWRADSIGPWLDSLAFLSWLGSLTSSALVYLFSGDGLGPDGAPWNIKAWGLLLTMFFSEHIYLGVKIAVRTILSKIDSPGLQKERAERFIVRKQYIQESIGEEAAGKAAAGGIAAGEKISRNTLEEEARPLKVHGTAEQKFWQRQPSQAETIAVGKQYIAKAAPNETKETKKEL</sequence>
<keyword evidence="3 5" id="KW-1133">Transmembrane helix</keyword>
<dbReference type="Pfam" id="PF04547">
    <property type="entry name" value="Anoctamin"/>
    <property type="match status" value="1"/>
</dbReference>
<accession>A0A2J6STS4</accession>
<feature type="transmembrane region" description="Helical" evidence="5">
    <location>
        <begin position="443"/>
        <end position="464"/>
    </location>
</feature>
<evidence type="ECO:0000256" key="4">
    <source>
        <dbReference type="ARBA" id="ARBA00023136"/>
    </source>
</evidence>
<dbReference type="GeneID" id="36595414"/>
<dbReference type="Pfam" id="PF20877">
    <property type="entry name" value="Anoctamin_N"/>
    <property type="match status" value="1"/>
</dbReference>
<name>A0A2J6STS4_9HELO</name>
<feature type="transmembrane region" description="Helical" evidence="5">
    <location>
        <begin position="379"/>
        <end position="400"/>
    </location>
</feature>
<evidence type="ECO:0000313" key="8">
    <source>
        <dbReference type="EMBL" id="PMD54184.1"/>
    </source>
</evidence>
<evidence type="ECO:0000256" key="3">
    <source>
        <dbReference type="ARBA" id="ARBA00022989"/>
    </source>
</evidence>
<proteinExistence type="predicted"/>
<keyword evidence="4 5" id="KW-0472">Membrane</keyword>
<dbReference type="InterPro" id="IPR049452">
    <property type="entry name" value="Anoctamin_TM"/>
</dbReference>
<feature type="transmembrane region" description="Helical" evidence="5">
    <location>
        <begin position="527"/>
        <end position="546"/>
    </location>
</feature>
<dbReference type="InterPro" id="IPR007632">
    <property type="entry name" value="Anoctamin"/>
</dbReference>
<dbReference type="OrthoDB" id="296386at2759"/>
<dbReference type="RefSeq" id="XP_024731088.1">
    <property type="nucleotide sequence ID" value="XM_024887338.1"/>
</dbReference>
<feature type="domain" description="Anoctamin alpha-beta plait" evidence="7">
    <location>
        <begin position="23"/>
        <end position="148"/>
    </location>
</feature>
<protein>
    <submittedName>
        <fullName evidence="8">Plasma membrane stress response protein-like protein</fullName>
    </submittedName>
</protein>
<dbReference type="PANTHER" id="PTHR12308">
    <property type="entry name" value="ANOCTAMIN"/>
    <property type="match status" value="1"/>
</dbReference>
<dbReference type="EMBL" id="KZ613866">
    <property type="protein sequence ID" value="PMD54184.1"/>
    <property type="molecule type" value="Genomic_DNA"/>
</dbReference>
<feature type="domain" description="Anoctamin transmembrane" evidence="6">
    <location>
        <begin position="181"/>
        <end position="654"/>
    </location>
</feature>
<evidence type="ECO:0000256" key="5">
    <source>
        <dbReference type="SAM" id="Phobius"/>
    </source>
</evidence>
<feature type="transmembrane region" description="Helical" evidence="5">
    <location>
        <begin position="332"/>
        <end position="354"/>
    </location>
</feature>